<comment type="cofactor">
    <cofactor evidence="10">
        <name>Mg(2+)</name>
        <dbReference type="ChEBI" id="CHEBI:18420"/>
    </cofactor>
    <text evidence="10">Binds 1 Mg(2+) ion per subunit. May bind a second metal ion at a regulatory site, or after substrate binding.</text>
</comment>
<dbReference type="GO" id="GO:0005737">
    <property type="term" value="C:cytoplasm"/>
    <property type="evidence" value="ECO:0007669"/>
    <property type="project" value="UniProtKB-SubCell"/>
</dbReference>
<evidence type="ECO:0000256" key="8">
    <source>
        <dbReference type="ARBA" id="ARBA00022801"/>
    </source>
</evidence>
<dbReference type="Pfam" id="PF14534">
    <property type="entry name" value="DUF4440"/>
    <property type="match status" value="1"/>
</dbReference>
<keyword evidence="13" id="KW-1185">Reference proteome</keyword>
<comment type="caution">
    <text evidence="12">The sequence shown here is derived from an EMBL/GenBank/DDBJ whole genome shotgun (WGS) entry which is preliminary data.</text>
</comment>
<comment type="similarity">
    <text evidence="2 10">Belongs to the RNase H family.</text>
</comment>
<evidence type="ECO:0000259" key="11">
    <source>
        <dbReference type="PROSITE" id="PS50879"/>
    </source>
</evidence>
<dbReference type="Pfam" id="PF00075">
    <property type="entry name" value="RNase_H"/>
    <property type="match status" value="1"/>
</dbReference>
<dbReference type="CDD" id="cd09278">
    <property type="entry name" value="RNase_HI_prokaryote_like"/>
    <property type="match status" value="1"/>
</dbReference>
<dbReference type="EC" id="3.1.26.4" evidence="4 10"/>
<keyword evidence="6 10" id="KW-0479">Metal-binding</keyword>
<dbReference type="InterPro" id="IPR012337">
    <property type="entry name" value="RNaseH-like_sf"/>
</dbReference>
<dbReference type="GO" id="GO:0000287">
    <property type="term" value="F:magnesium ion binding"/>
    <property type="evidence" value="ECO:0007669"/>
    <property type="project" value="UniProtKB-UniRule"/>
</dbReference>
<dbReference type="InterPro" id="IPR032710">
    <property type="entry name" value="NTF2-like_dom_sf"/>
</dbReference>
<accession>A0A4R7J9J3</accession>
<dbReference type="InterPro" id="IPR027843">
    <property type="entry name" value="DUF4440"/>
</dbReference>
<evidence type="ECO:0000256" key="5">
    <source>
        <dbReference type="ARBA" id="ARBA00022722"/>
    </source>
</evidence>
<evidence type="ECO:0000256" key="7">
    <source>
        <dbReference type="ARBA" id="ARBA00022759"/>
    </source>
</evidence>
<dbReference type="OrthoDB" id="7845843at2"/>
<name>A0A4R7J9J3_9ACTN</name>
<feature type="binding site" evidence="10">
    <location>
        <position position="65"/>
    </location>
    <ligand>
        <name>Mg(2+)</name>
        <dbReference type="ChEBI" id="CHEBI:18420"/>
        <label>1</label>
    </ligand>
</feature>
<evidence type="ECO:0000256" key="1">
    <source>
        <dbReference type="ARBA" id="ARBA00000077"/>
    </source>
</evidence>
<keyword evidence="8 10" id="KW-0378">Hydrolase</keyword>
<dbReference type="InterPro" id="IPR050092">
    <property type="entry name" value="RNase_H"/>
</dbReference>
<feature type="binding site" evidence="10">
    <location>
        <position position="129"/>
    </location>
    <ligand>
        <name>Mg(2+)</name>
        <dbReference type="ChEBI" id="CHEBI:18420"/>
        <label>2</label>
    </ligand>
</feature>
<dbReference type="InterPro" id="IPR022892">
    <property type="entry name" value="RNaseHI"/>
</dbReference>
<comment type="subunit">
    <text evidence="3 10">Monomer.</text>
</comment>
<keyword evidence="7 10" id="KW-0255">Endonuclease</keyword>
<dbReference type="InterPro" id="IPR002156">
    <property type="entry name" value="RNaseH_domain"/>
</dbReference>
<feature type="binding site" evidence="10">
    <location>
        <position position="7"/>
    </location>
    <ligand>
        <name>Mg(2+)</name>
        <dbReference type="ChEBI" id="CHEBI:18420"/>
        <label>2</label>
    </ligand>
</feature>
<dbReference type="PROSITE" id="PS50879">
    <property type="entry name" value="RNASE_H_1"/>
    <property type="match status" value="1"/>
</dbReference>
<keyword evidence="10" id="KW-0963">Cytoplasm</keyword>
<evidence type="ECO:0000313" key="12">
    <source>
        <dbReference type="EMBL" id="TDT33267.1"/>
    </source>
</evidence>
<dbReference type="GO" id="GO:0004523">
    <property type="term" value="F:RNA-DNA hybrid ribonuclease activity"/>
    <property type="evidence" value="ECO:0007669"/>
    <property type="project" value="UniProtKB-UniRule"/>
</dbReference>
<evidence type="ECO:0000256" key="2">
    <source>
        <dbReference type="ARBA" id="ARBA00005300"/>
    </source>
</evidence>
<dbReference type="RefSeq" id="WP_133753808.1">
    <property type="nucleotide sequence ID" value="NZ_CP171129.1"/>
</dbReference>
<dbReference type="GO" id="GO:0003676">
    <property type="term" value="F:nucleic acid binding"/>
    <property type="evidence" value="ECO:0007669"/>
    <property type="project" value="InterPro"/>
</dbReference>
<feature type="binding site" evidence="10">
    <location>
        <position position="42"/>
    </location>
    <ligand>
        <name>Mg(2+)</name>
        <dbReference type="ChEBI" id="CHEBI:18420"/>
        <label>1</label>
    </ligand>
</feature>
<organism evidence="12 13">
    <name type="scientific">Naumannella halotolerans</name>
    <dbReference type="NCBI Taxonomy" id="993414"/>
    <lineage>
        <taxon>Bacteria</taxon>
        <taxon>Bacillati</taxon>
        <taxon>Actinomycetota</taxon>
        <taxon>Actinomycetes</taxon>
        <taxon>Propionibacteriales</taxon>
        <taxon>Propionibacteriaceae</taxon>
        <taxon>Naumannella</taxon>
    </lineage>
</organism>
<evidence type="ECO:0000256" key="9">
    <source>
        <dbReference type="ARBA" id="ARBA00022842"/>
    </source>
</evidence>
<proteinExistence type="inferred from homology"/>
<dbReference type="PANTHER" id="PTHR10642">
    <property type="entry name" value="RIBONUCLEASE H1"/>
    <property type="match status" value="1"/>
</dbReference>
<evidence type="ECO:0000256" key="6">
    <source>
        <dbReference type="ARBA" id="ARBA00022723"/>
    </source>
</evidence>
<comment type="subcellular location">
    <subcellularLocation>
        <location evidence="10">Cytoplasm</location>
    </subcellularLocation>
</comment>
<dbReference type="SUPFAM" id="SSF54427">
    <property type="entry name" value="NTF2-like"/>
    <property type="match status" value="1"/>
</dbReference>
<evidence type="ECO:0000313" key="13">
    <source>
        <dbReference type="Proteomes" id="UP000295371"/>
    </source>
</evidence>
<protein>
    <recommendedName>
        <fullName evidence="4 10">Ribonuclease H</fullName>
        <shortName evidence="10">RNase H</shortName>
        <ecNumber evidence="4 10">3.1.26.4</ecNumber>
    </recommendedName>
</protein>
<dbReference type="EMBL" id="SOAW01000001">
    <property type="protein sequence ID" value="TDT33267.1"/>
    <property type="molecule type" value="Genomic_DNA"/>
</dbReference>
<gene>
    <name evidence="10" type="primary">rnhA</name>
    <name evidence="12" type="ORF">CLV29_0872</name>
</gene>
<comment type="catalytic activity">
    <reaction evidence="1 10">
        <text>Endonucleolytic cleavage to 5'-phosphomonoester.</text>
        <dbReference type="EC" id="3.1.26.4"/>
    </reaction>
</comment>
<keyword evidence="5 10" id="KW-0540">Nuclease</keyword>
<reference evidence="12 13" key="1">
    <citation type="submission" date="2019-03" db="EMBL/GenBank/DDBJ databases">
        <title>Genomic Encyclopedia of Archaeal and Bacterial Type Strains, Phase II (KMG-II): from individual species to whole genera.</title>
        <authorList>
            <person name="Goeker M."/>
        </authorList>
    </citation>
    <scope>NUCLEOTIDE SEQUENCE [LARGE SCALE GENOMIC DNA]</scope>
    <source>
        <strain evidence="12 13">DSM 24323</strain>
    </source>
</reference>
<dbReference type="AlphaFoldDB" id="A0A4R7J9J3"/>
<dbReference type="Gene3D" id="3.30.420.10">
    <property type="entry name" value="Ribonuclease H-like superfamily/Ribonuclease H"/>
    <property type="match status" value="1"/>
</dbReference>
<dbReference type="SUPFAM" id="SSF53098">
    <property type="entry name" value="Ribonuclease H-like"/>
    <property type="match status" value="1"/>
</dbReference>
<feature type="domain" description="RNase H type-1" evidence="11">
    <location>
        <begin position="1"/>
        <end position="137"/>
    </location>
</feature>
<feature type="binding site" evidence="10">
    <location>
        <position position="7"/>
    </location>
    <ligand>
        <name>Mg(2+)</name>
        <dbReference type="ChEBI" id="CHEBI:18420"/>
        <label>1</label>
    </ligand>
</feature>
<dbReference type="Gene3D" id="3.10.450.50">
    <property type="match status" value="1"/>
</dbReference>
<sequence>MIVAAADGSALGNPGPAGWCWYVDDDCWAAGGWPYGTNNMGELMAVLQLLKSTATADEQLLIMCDSQYVINAITKWMPGWKRKGWKKADGKPVMNRDLMIELDAAMAGRDVEFQWVKGHAGHAMNEAADERARAAATAYQQGKRPDTGPGFAGVAPVQRIGPAAPVEEAEQTLFDLDDQLSDLEQVIAAEKELLDPAVRTDPSRLAAVLDTAWREIGSSGRLWDRNAILAETATLTETVTDFELLESRELADDLFLIIWRSTTDNGSALRSSIWRRDHGQWRQVFHQGTPEG</sequence>
<dbReference type="InterPro" id="IPR036397">
    <property type="entry name" value="RNaseH_sf"/>
</dbReference>
<evidence type="ECO:0000256" key="3">
    <source>
        <dbReference type="ARBA" id="ARBA00011245"/>
    </source>
</evidence>
<dbReference type="GO" id="GO:0043137">
    <property type="term" value="P:DNA replication, removal of RNA primer"/>
    <property type="evidence" value="ECO:0007669"/>
    <property type="project" value="TreeGrafter"/>
</dbReference>
<dbReference type="Proteomes" id="UP000295371">
    <property type="component" value="Unassembled WGS sequence"/>
</dbReference>
<comment type="function">
    <text evidence="10">Endonuclease that specifically degrades the RNA of RNA-DNA hybrids.</text>
</comment>
<evidence type="ECO:0000256" key="4">
    <source>
        <dbReference type="ARBA" id="ARBA00012180"/>
    </source>
</evidence>
<dbReference type="HAMAP" id="MF_00042">
    <property type="entry name" value="RNase_H"/>
    <property type="match status" value="1"/>
</dbReference>
<keyword evidence="9 10" id="KW-0460">Magnesium</keyword>
<evidence type="ECO:0000256" key="10">
    <source>
        <dbReference type="HAMAP-Rule" id="MF_00042"/>
    </source>
</evidence>
<dbReference type="PANTHER" id="PTHR10642:SF26">
    <property type="entry name" value="RIBONUCLEASE H1"/>
    <property type="match status" value="1"/>
</dbReference>